<evidence type="ECO:0000313" key="2">
    <source>
        <dbReference type="Proteomes" id="UP001239111"/>
    </source>
</evidence>
<dbReference type="EMBL" id="CM056744">
    <property type="protein sequence ID" value="KAJ8664643.1"/>
    <property type="molecule type" value="Genomic_DNA"/>
</dbReference>
<keyword evidence="2" id="KW-1185">Reference proteome</keyword>
<organism evidence="1 2">
    <name type="scientific">Eretmocerus hayati</name>
    <dbReference type="NCBI Taxonomy" id="131215"/>
    <lineage>
        <taxon>Eukaryota</taxon>
        <taxon>Metazoa</taxon>
        <taxon>Ecdysozoa</taxon>
        <taxon>Arthropoda</taxon>
        <taxon>Hexapoda</taxon>
        <taxon>Insecta</taxon>
        <taxon>Pterygota</taxon>
        <taxon>Neoptera</taxon>
        <taxon>Endopterygota</taxon>
        <taxon>Hymenoptera</taxon>
        <taxon>Apocrita</taxon>
        <taxon>Proctotrupomorpha</taxon>
        <taxon>Chalcidoidea</taxon>
        <taxon>Aphelinidae</taxon>
        <taxon>Aphelininae</taxon>
        <taxon>Eretmocerus</taxon>
    </lineage>
</organism>
<reference evidence="1" key="1">
    <citation type="submission" date="2023-04" db="EMBL/GenBank/DDBJ databases">
        <title>A chromosome-level genome assembly of the parasitoid wasp Eretmocerus hayati.</title>
        <authorList>
            <person name="Zhong Y."/>
            <person name="Liu S."/>
            <person name="Liu Y."/>
        </authorList>
    </citation>
    <scope>NUCLEOTIDE SEQUENCE</scope>
    <source>
        <strain evidence="1">ZJU_SS_LIU_2023</strain>
    </source>
</reference>
<sequence>MDFKIFVTSCFLLYSTKYSLVVSLEGSNIKNVKGNEYPFVVSLSYKPSHTDSKKNNHFCGGTLISKKHVLTAKHCLEDESIADIQVMTRPLGWFLKKPKVFSVKSVDTYEGWARARGKSSVSCLEDLAILELDTDDTKITPVTISAFQDPPADASIVMIGYDIFKEAVSPPITKATLKVISNQNCLDRLKKYVPHPDELEVFDYLMCAMAKPWTVATPGDSGAPILDSIGFLVGVHISICPCWEKCSKNSVPVNLSLRVRYYLDFIEDVTKINLIRS</sequence>
<gene>
    <name evidence="1" type="ORF">QAD02_006305</name>
</gene>
<comment type="caution">
    <text evidence="1">The sequence shown here is derived from an EMBL/GenBank/DDBJ whole genome shotgun (WGS) entry which is preliminary data.</text>
</comment>
<evidence type="ECO:0000313" key="1">
    <source>
        <dbReference type="EMBL" id="KAJ8664643.1"/>
    </source>
</evidence>
<accession>A0ACC2N0J4</accession>
<name>A0ACC2N0J4_9HYME</name>
<dbReference type="Proteomes" id="UP001239111">
    <property type="component" value="Chromosome 4"/>
</dbReference>
<proteinExistence type="predicted"/>
<protein>
    <submittedName>
        <fullName evidence="1">Uncharacterized protein</fullName>
    </submittedName>
</protein>